<dbReference type="EMBL" id="JABBWE010000096">
    <property type="protein sequence ID" value="KAG1786221.1"/>
    <property type="molecule type" value="Genomic_DNA"/>
</dbReference>
<dbReference type="InterPro" id="IPR046521">
    <property type="entry name" value="DUF6698"/>
</dbReference>
<dbReference type="OrthoDB" id="3220614at2759"/>
<sequence length="344" mass="38364">MFVARCYKLTVSTSSSSDPLVSHGRHFGRTMFALCNYPSLLTNGILRLDQMEDTPLEDFPAEERREHRVFEQLLESYPGLLDRLKDGSEEDILHVGELIGKGAAGTKGDDTKTLKSAILDWIAPTGEAIHPPLHRNVKVDRGFNHERTGFLLCPVGLDWNDSAYGLTKDRLRSGELWVCGDQWPIFVYANYTYDPEDPWLGLLRSRLLVYTGAAFKHIFTSPSSVEREPKATRSGNARLHGMTSVTIASIAYIATQVWFALSSSSVFSRTDTTTDSETFYHSLLDLFEDPKESKEVDELTTCQICPTASAAKRPVSANSALMKIRQRQLALKQVQVSSPNVISS</sequence>
<keyword evidence="2" id="KW-1185">Reference proteome</keyword>
<comment type="caution">
    <text evidence="1">The sequence shown here is derived from an EMBL/GenBank/DDBJ whole genome shotgun (WGS) entry which is preliminary data.</text>
</comment>
<dbReference type="Pfam" id="PF20414">
    <property type="entry name" value="DUF6698"/>
    <property type="match status" value="1"/>
</dbReference>
<reference evidence="1" key="1">
    <citation type="journal article" date="2020" name="New Phytol.">
        <title>Comparative genomics reveals dynamic genome evolution in host specialist ectomycorrhizal fungi.</title>
        <authorList>
            <person name="Lofgren L.A."/>
            <person name="Nguyen N.H."/>
            <person name="Vilgalys R."/>
            <person name="Ruytinx J."/>
            <person name="Liao H.L."/>
            <person name="Branco S."/>
            <person name="Kuo A."/>
            <person name="LaButti K."/>
            <person name="Lipzen A."/>
            <person name="Andreopoulos W."/>
            <person name="Pangilinan J."/>
            <person name="Riley R."/>
            <person name="Hundley H."/>
            <person name="Na H."/>
            <person name="Barry K."/>
            <person name="Grigoriev I.V."/>
            <person name="Stajich J.E."/>
            <person name="Kennedy P.G."/>
        </authorList>
    </citation>
    <scope>NUCLEOTIDE SEQUENCE</scope>
    <source>
        <strain evidence="1">S12</strain>
    </source>
</reference>
<gene>
    <name evidence="1" type="ORF">HD556DRAFT_1248565</name>
</gene>
<dbReference type="GeneID" id="64592545"/>
<accession>A0A9P7ADL4</accession>
<dbReference type="RefSeq" id="XP_041153683.1">
    <property type="nucleotide sequence ID" value="XM_041298781.1"/>
</dbReference>
<evidence type="ECO:0000313" key="2">
    <source>
        <dbReference type="Proteomes" id="UP000719766"/>
    </source>
</evidence>
<dbReference type="Proteomes" id="UP000719766">
    <property type="component" value="Unassembled WGS sequence"/>
</dbReference>
<proteinExistence type="predicted"/>
<protein>
    <submittedName>
        <fullName evidence="1">Uncharacterized protein</fullName>
    </submittedName>
</protein>
<organism evidence="1 2">
    <name type="scientific">Suillus plorans</name>
    <dbReference type="NCBI Taxonomy" id="116603"/>
    <lineage>
        <taxon>Eukaryota</taxon>
        <taxon>Fungi</taxon>
        <taxon>Dikarya</taxon>
        <taxon>Basidiomycota</taxon>
        <taxon>Agaricomycotina</taxon>
        <taxon>Agaricomycetes</taxon>
        <taxon>Agaricomycetidae</taxon>
        <taxon>Boletales</taxon>
        <taxon>Suillineae</taxon>
        <taxon>Suillaceae</taxon>
        <taxon>Suillus</taxon>
    </lineage>
</organism>
<name>A0A9P7ADL4_9AGAM</name>
<evidence type="ECO:0000313" key="1">
    <source>
        <dbReference type="EMBL" id="KAG1786221.1"/>
    </source>
</evidence>
<dbReference type="AlphaFoldDB" id="A0A9P7ADL4"/>